<evidence type="ECO:0000313" key="1">
    <source>
        <dbReference type="EMBL" id="GAA5061357.1"/>
    </source>
</evidence>
<organism evidence="1 2">
    <name type="scientific">Nocardia callitridis</name>
    <dbReference type="NCBI Taxonomy" id="648753"/>
    <lineage>
        <taxon>Bacteria</taxon>
        <taxon>Bacillati</taxon>
        <taxon>Actinomycetota</taxon>
        <taxon>Actinomycetes</taxon>
        <taxon>Mycobacteriales</taxon>
        <taxon>Nocardiaceae</taxon>
        <taxon>Nocardia</taxon>
    </lineage>
</organism>
<dbReference type="Proteomes" id="UP001500603">
    <property type="component" value="Unassembled WGS sequence"/>
</dbReference>
<keyword evidence="2" id="KW-1185">Reference proteome</keyword>
<gene>
    <name evidence="1" type="ORF">GCM10023318_43810</name>
</gene>
<name>A0ABP9KLD1_9NOCA</name>
<sequence length="77" mass="8435">MSRLAPLRGDGADAAITLLTEAVDELVDNGALEATTWQRLERVLRTEQIMDLVFTVGGYTLLAMAVRSFGVHNEENT</sequence>
<evidence type="ECO:0008006" key="3">
    <source>
        <dbReference type="Google" id="ProtNLM"/>
    </source>
</evidence>
<protein>
    <recommendedName>
        <fullName evidence="3">Carboxymuconolactone decarboxylase family protein</fullName>
    </recommendedName>
</protein>
<accession>A0ABP9KLD1</accession>
<proteinExistence type="predicted"/>
<comment type="caution">
    <text evidence="1">The sequence shown here is derived from an EMBL/GenBank/DDBJ whole genome shotgun (WGS) entry which is preliminary data.</text>
</comment>
<reference evidence="2" key="1">
    <citation type="journal article" date="2019" name="Int. J. Syst. Evol. Microbiol.">
        <title>The Global Catalogue of Microorganisms (GCM) 10K type strain sequencing project: providing services to taxonomists for standard genome sequencing and annotation.</title>
        <authorList>
            <consortium name="The Broad Institute Genomics Platform"/>
            <consortium name="The Broad Institute Genome Sequencing Center for Infectious Disease"/>
            <person name="Wu L."/>
            <person name="Ma J."/>
        </authorList>
    </citation>
    <scope>NUCLEOTIDE SEQUENCE [LARGE SCALE GENOMIC DNA]</scope>
    <source>
        <strain evidence="2">JCM 18298</strain>
    </source>
</reference>
<dbReference type="SUPFAM" id="SSF69118">
    <property type="entry name" value="AhpD-like"/>
    <property type="match status" value="1"/>
</dbReference>
<dbReference type="EMBL" id="BAABJM010000004">
    <property type="protein sequence ID" value="GAA5061357.1"/>
    <property type="molecule type" value="Genomic_DNA"/>
</dbReference>
<dbReference type="Gene3D" id="1.20.1290.10">
    <property type="entry name" value="AhpD-like"/>
    <property type="match status" value="1"/>
</dbReference>
<dbReference type="RefSeq" id="WP_345497483.1">
    <property type="nucleotide sequence ID" value="NZ_BAABJM010000004.1"/>
</dbReference>
<evidence type="ECO:0000313" key="2">
    <source>
        <dbReference type="Proteomes" id="UP001500603"/>
    </source>
</evidence>
<dbReference type="InterPro" id="IPR029032">
    <property type="entry name" value="AhpD-like"/>
</dbReference>